<dbReference type="PIRSF" id="PIRSF039090">
    <property type="entry name" value="Flis"/>
    <property type="match status" value="1"/>
</dbReference>
<evidence type="ECO:0000256" key="2">
    <source>
        <dbReference type="ARBA" id="ARBA00008787"/>
    </source>
</evidence>
<gene>
    <name evidence="7" type="ORF">HNR50_003255</name>
</gene>
<dbReference type="GO" id="GO:0005829">
    <property type="term" value="C:cytosol"/>
    <property type="evidence" value="ECO:0007669"/>
    <property type="project" value="UniProtKB-SubCell"/>
</dbReference>
<comment type="similarity">
    <text evidence="2 6">Belongs to the FliS family.</text>
</comment>
<dbReference type="PANTHER" id="PTHR34773:SF1">
    <property type="entry name" value="FLAGELLAR SECRETION CHAPERONE FLIS"/>
    <property type="match status" value="1"/>
</dbReference>
<name>A0A841RC64_9SPIO</name>
<keyword evidence="7" id="KW-0282">Flagellum</keyword>
<keyword evidence="3 6" id="KW-0963">Cytoplasm</keyword>
<proteinExistence type="inferred from homology"/>
<evidence type="ECO:0000313" key="8">
    <source>
        <dbReference type="Proteomes" id="UP000587760"/>
    </source>
</evidence>
<keyword evidence="7" id="KW-0966">Cell projection</keyword>
<protein>
    <recommendedName>
        <fullName evidence="6">Flagellar secretion chaperone FliS</fullName>
    </recommendedName>
</protein>
<dbReference type="InterPro" id="IPR003713">
    <property type="entry name" value="FliS"/>
</dbReference>
<dbReference type="Pfam" id="PF02561">
    <property type="entry name" value="FliS"/>
    <property type="match status" value="1"/>
</dbReference>
<dbReference type="AlphaFoldDB" id="A0A841RC64"/>
<keyword evidence="7" id="KW-0969">Cilium</keyword>
<organism evidence="7 8">
    <name type="scientific">Spirochaeta isovalerica</name>
    <dbReference type="NCBI Taxonomy" id="150"/>
    <lineage>
        <taxon>Bacteria</taxon>
        <taxon>Pseudomonadati</taxon>
        <taxon>Spirochaetota</taxon>
        <taxon>Spirochaetia</taxon>
        <taxon>Spirochaetales</taxon>
        <taxon>Spirochaetaceae</taxon>
        <taxon>Spirochaeta</taxon>
    </lineage>
</organism>
<dbReference type="NCBIfam" id="TIGR00208">
    <property type="entry name" value="fliS"/>
    <property type="match status" value="1"/>
</dbReference>
<evidence type="ECO:0000256" key="3">
    <source>
        <dbReference type="ARBA" id="ARBA00022490"/>
    </source>
</evidence>
<comment type="subcellular location">
    <subcellularLocation>
        <location evidence="1 6">Cytoplasm</location>
        <location evidence="1 6">Cytosol</location>
    </subcellularLocation>
</comment>
<comment type="caution">
    <text evidence="7">The sequence shown here is derived from an EMBL/GenBank/DDBJ whole genome shotgun (WGS) entry which is preliminary data.</text>
</comment>
<dbReference type="InterPro" id="IPR036584">
    <property type="entry name" value="FliS_sf"/>
</dbReference>
<keyword evidence="8" id="KW-1185">Reference proteome</keyword>
<dbReference type="CDD" id="cd16098">
    <property type="entry name" value="FliS"/>
    <property type="match status" value="1"/>
</dbReference>
<dbReference type="GO" id="GO:0071973">
    <property type="term" value="P:bacterial-type flagellum-dependent cell motility"/>
    <property type="evidence" value="ECO:0007669"/>
    <property type="project" value="TreeGrafter"/>
</dbReference>
<evidence type="ECO:0000256" key="1">
    <source>
        <dbReference type="ARBA" id="ARBA00004514"/>
    </source>
</evidence>
<dbReference type="RefSeq" id="WP_184747815.1">
    <property type="nucleotide sequence ID" value="NZ_JACHGJ010000007.1"/>
</dbReference>
<evidence type="ECO:0000313" key="7">
    <source>
        <dbReference type="EMBL" id="MBB6481575.1"/>
    </source>
</evidence>
<evidence type="ECO:0000256" key="6">
    <source>
        <dbReference type="PIRNR" id="PIRNR039090"/>
    </source>
</evidence>
<dbReference type="EMBL" id="JACHGJ010000007">
    <property type="protein sequence ID" value="MBB6481575.1"/>
    <property type="molecule type" value="Genomic_DNA"/>
</dbReference>
<evidence type="ECO:0000256" key="5">
    <source>
        <dbReference type="ARBA" id="ARBA00023186"/>
    </source>
</evidence>
<sequence>MSLNRLNAYKQTSVKTASQGRLIVMLYDEAIKQMDLAVKEMSAEKKKFDTIHNAISKTQDVITELMASLDFEKGGEIAQNLFNLYMYFNRQLVEANIQKDIEPIKEVRKFMGELREAWAAIENTQVNSNPGANPGVNIAG</sequence>
<keyword evidence="5" id="KW-0143">Chaperone</keyword>
<dbReference type="Proteomes" id="UP000587760">
    <property type="component" value="Unassembled WGS sequence"/>
</dbReference>
<dbReference type="Gene3D" id="1.20.120.340">
    <property type="entry name" value="Flagellar protein FliS"/>
    <property type="match status" value="1"/>
</dbReference>
<keyword evidence="4 6" id="KW-1005">Bacterial flagellum biogenesis</keyword>
<dbReference type="PANTHER" id="PTHR34773">
    <property type="entry name" value="FLAGELLAR SECRETION CHAPERONE FLIS"/>
    <property type="match status" value="1"/>
</dbReference>
<reference evidence="7 8" key="1">
    <citation type="submission" date="2020-08" db="EMBL/GenBank/DDBJ databases">
        <title>Genomic Encyclopedia of Type Strains, Phase IV (KMG-IV): sequencing the most valuable type-strain genomes for metagenomic binning, comparative biology and taxonomic classification.</title>
        <authorList>
            <person name="Goeker M."/>
        </authorList>
    </citation>
    <scope>NUCLEOTIDE SEQUENCE [LARGE SCALE GENOMIC DNA]</scope>
    <source>
        <strain evidence="7 8">DSM 2461</strain>
    </source>
</reference>
<dbReference type="SUPFAM" id="SSF101116">
    <property type="entry name" value="Flagellar export chaperone FliS"/>
    <property type="match status" value="1"/>
</dbReference>
<dbReference type="GO" id="GO:0044780">
    <property type="term" value="P:bacterial-type flagellum assembly"/>
    <property type="evidence" value="ECO:0007669"/>
    <property type="project" value="InterPro"/>
</dbReference>
<evidence type="ECO:0000256" key="4">
    <source>
        <dbReference type="ARBA" id="ARBA00022795"/>
    </source>
</evidence>
<accession>A0A841RC64</accession>